<dbReference type="FunFam" id="3.40.1280.10:FF:000001">
    <property type="entry name" value="tRNA (guanine-N(1)-)-methyltransferase"/>
    <property type="match status" value="1"/>
</dbReference>
<evidence type="ECO:0000256" key="12">
    <source>
        <dbReference type="ARBA" id="ARBA00029736"/>
    </source>
</evidence>
<dbReference type="NCBIfam" id="NF000648">
    <property type="entry name" value="PRK00026.1"/>
    <property type="match status" value="1"/>
</dbReference>
<dbReference type="InterPro" id="IPR029028">
    <property type="entry name" value="Alpha/beta_knot_MTases"/>
</dbReference>
<dbReference type="InterPro" id="IPR016009">
    <property type="entry name" value="tRNA_MeTrfase_TRMD/TRM10"/>
</dbReference>
<dbReference type="PANTHER" id="PTHR46417:SF1">
    <property type="entry name" value="TRNA (GUANINE-N(1)-)-METHYLTRANSFERASE"/>
    <property type="match status" value="1"/>
</dbReference>
<dbReference type="Gene3D" id="1.10.1270.20">
    <property type="entry name" value="tRNA(m1g37)methyltransferase, domain 2"/>
    <property type="match status" value="1"/>
</dbReference>
<organism evidence="19 20">
    <name type="scientific">Anaerotruncus colihominis</name>
    <dbReference type="NCBI Taxonomy" id="169435"/>
    <lineage>
        <taxon>Bacteria</taxon>
        <taxon>Bacillati</taxon>
        <taxon>Bacillota</taxon>
        <taxon>Clostridia</taxon>
        <taxon>Eubacteriales</taxon>
        <taxon>Oscillospiraceae</taxon>
        <taxon>Anaerotruncus</taxon>
    </lineage>
</organism>
<dbReference type="OrthoDB" id="9807416at2"/>
<evidence type="ECO:0000256" key="1">
    <source>
        <dbReference type="ARBA" id="ARBA00002634"/>
    </source>
</evidence>
<comment type="function">
    <text evidence="1 15 17">Specifically methylates guanosine-37 in various tRNAs.</text>
</comment>
<dbReference type="InterPro" id="IPR002649">
    <property type="entry name" value="tRNA_m1G_MeTrfase_TrmD"/>
</dbReference>
<dbReference type="FunFam" id="1.10.1270.20:FF:000001">
    <property type="entry name" value="tRNA (guanine-N(1)-)-methyltransferase"/>
    <property type="match status" value="1"/>
</dbReference>
<name>A0A174MW49_9FIRM</name>
<comment type="subcellular location">
    <subcellularLocation>
        <location evidence="2 15 17">Cytoplasm</location>
    </subcellularLocation>
</comment>
<dbReference type="Pfam" id="PF01746">
    <property type="entry name" value="tRNA_m1G_MT"/>
    <property type="match status" value="1"/>
</dbReference>
<dbReference type="SUPFAM" id="SSF75217">
    <property type="entry name" value="alpha/beta knot"/>
    <property type="match status" value="1"/>
</dbReference>
<dbReference type="Gene3D" id="3.40.1280.10">
    <property type="match status" value="1"/>
</dbReference>
<dbReference type="EMBL" id="CZBE01000003">
    <property type="protein sequence ID" value="CUP37959.1"/>
    <property type="molecule type" value="Genomic_DNA"/>
</dbReference>
<evidence type="ECO:0000256" key="4">
    <source>
        <dbReference type="ARBA" id="ARBA00011738"/>
    </source>
</evidence>
<dbReference type="InterPro" id="IPR029026">
    <property type="entry name" value="tRNA_m1G_MTases_N"/>
</dbReference>
<dbReference type="Proteomes" id="UP000095765">
    <property type="component" value="Unassembled WGS sequence"/>
</dbReference>
<evidence type="ECO:0000256" key="14">
    <source>
        <dbReference type="ARBA" id="ARBA00047783"/>
    </source>
</evidence>
<keyword evidence="8 15" id="KW-0489">Methyltransferase</keyword>
<dbReference type="PIRSF" id="PIRSF000386">
    <property type="entry name" value="tRNA_mtase"/>
    <property type="match status" value="1"/>
</dbReference>
<evidence type="ECO:0000256" key="17">
    <source>
        <dbReference type="RuleBase" id="RU003464"/>
    </source>
</evidence>
<evidence type="ECO:0000256" key="2">
    <source>
        <dbReference type="ARBA" id="ARBA00004496"/>
    </source>
</evidence>
<dbReference type="AlphaFoldDB" id="A0A174MW49"/>
<evidence type="ECO:0000256" key="5">
    <source>
        <dbReference type="ARBA" id="ARBA00012807"/>
    </source>
</evidence>
<dbReference type="EC" id="2.1.1.228" evidence="5 15"/>
<sequence>MIKIDLATLFPAMCETVLSESIIGRARKAGYLDIRCFHIRDYTVDRHRNVDDTPYGPGKGMLMQADPMYRTWEAACEARGGHRPHVIYMSPQGRTLTQQRARELSLMEHLYIMCGHYEGVDQRVLDEIVDEEISIGDYVLTGGELGALVLIDCVARLCPGVLADESCYEQESHWDGLLEYPQYTKPAVWHGVAVPEIITNGNHAAIARWRREQSLKTTYEKRPELLRTAPLTEKDKWYLRTIGWTDDPDDGSRTG</sequence>
<dbReference type="CDD" id="cd18080">
    <property type="entry name" value="TrmD-like"/>
    <property type="match status" value="1"/>
</dbReference>
<evidence type="ECO:0000256" key="8">
    <source>
        <dbReference type="ARBA" id="ARBA00022603"/>
    </source>
</evidence>
<feature type="binding site" evidence="15 16">
    <location>
        <position position="115"/>
    </location>
    <ligand>
        <name>S-adenosyl-L-methionine</name>
        <dbReference type="ChEBI" id="CHEBI:59789"/>
    </ligand>
</feature>
<dbReference type="NCBIfam" id="TIGR00088">
    <property type="entry name" value="trmD"/>
    <property type="match status" value="1"/>
</dbReference>
<dbReference type="HAMAP" id="MF_00605">
    <property type="entry name" value="TrmD"/>
    <property type="match status" value="1"/>
</dbReference>
<protein>
    <recommendedName>
        <fullName evidence="6 15">tRNA (guanine-N(1)-)-methyltransferase</fullName>
        <ecNumber evidence="5 15">2.1.1.228</ecNumber>
    </recommendedName>
    <alternativeName>
        <fullName evidence="12 15">M1G-methyltransferase</fullName>
    </alternativeName>
    <alternativeName>
        <fullName evidence="13 15">tRNA [GM37] methyltransferase</fullName>
    </alternativeName>
</protein>
<feature type="domain" description="tRNA methyltransferase TRMD/TRM10-type" evidence="18">
    <location>
        <begin position="2"/>
        <end position="227"/>
    </location>
</feature>
<keyword evidence="11 15" id="KW-0819">tRNA processing</keyword>
<evidence type="ECO:0000256" key="6">
    <source>
        <dbReference type="ARBA" id="ARBA00014679"/>
    </source>
</evidence>
<accession>A0A174MW49</accession>
<comment type="subunit">
    <text evidence="4 15 17">Homodimer.</text>
</comment>
<proteinExistence type="inferred from homology"/>
<comment type="similarity">
    <text evidence="3 15 17">Belongs to the RNA methyltransferase TrmD family.</text>
</comment>
<evidence type="ECO:0000313" key="19">
    <source>
        <dbReference type="EMBL" id="CUP37959.1"/>
    </source>
</evidence>
<keyword evidence="10 15" id="KW-0949">S-adenosyl-L-methionine</keyword>
<comment type="catalytic activity">
    <reaction evidence="14 15 17">
        <text>guanosine(37) in tRNA + S-adenosyl-L-methionine = N(1)-methylguanosine(37) in tRNA + S-adenosyl-L-homocysteine + H(+)</text>
        <dbReference type="Rhea" id="RHEA:36899"/>
        <dbReference type="Rhea" id="RHEA-COMP:10145"/>
        <dbReference type="Rhea" id="RHEA-COMP:10147"/>
        <dbReference type="ChEBI" id="CHEBI:15378"/>
        <dbReference type="ChEBI" id="CHEBI:57856"/>
        <dbReference type="ChEBI" id="CHEBI:59789"/>
        <dbReference type="ChEBI" id="CHEBI:73542"/>
        <dbReference type="ChEBI" id="CHEBI:74269"/>
        <dbReference type="EC" id="2.1.1.228"/>
    </reaction>
</comment>
<evidence type="ECO:0000256" key="7">
    <source>
        <dbReference type="ARBA" id="ARBA00022490"/>
    </source>
</evidence>
<dbReference type="GO" id="GO:0002939">
    <property type="term" value="P:tRNA N1-guanine methylation"/>
    <property type="evidence" value="ECO:0007669"/>
    <property type="project" value="TreeGrafter"/>
</dbReference>
<dbReference type="GO" id="GO:0005829">
    <property type="term" value="C:cytosol"/>
    <property type="evidence" value="ECO:0007669"/>
    <property type="project" value="TreeGrafter"/>
</dbReference>
<evidence type="ECO:0000256" key="13">
    <source>
        <dbReference type="ARBA" id="ARBA00033392"/>
    </source>
</evidence>
<evidence type="ECO:0000256" key="10">
    <source>
        <dbReference type="ARBA" id="ARBA00022691"/>
    </source>
</evidence>
<dbReference type="GO" id="GO:0052906">
    <property type="term" value="F:tRNA (guanine(37)-N1)-methyltransferase activity"/>
    <property type="evidence" value="ECO:0007669"/>
    <property type="project" value="UniProtKB-UniRule"/>
</dbReference>
<evidence type="ECO:0000256" key="15">
    <source>
        <dbReference type="HAMAP-Rule" id="MF_00605"/>
    </source>
</evidence>
<gene>
    <name evidence="15 19" type="primary">trmD</name>
    <name evidence="19" type="ORF">ERS852551_00621</name>
</gene>
<feature type="binding site" evidence="15 16">
    <location>
        <begin position="135"/>
        <end position="140"/>
    </location>
    <ligand>
        <name>S-adenosyl-L-methionine</name>
        <dbReference type="ChEBI" id="CHEBI:59789"/>
    </ligand>
</feature>
<evidence type="ECO:0000256" key="11">
    <source>
        <dbReference type="ARBA" id="ARBA00022694"/>
    </source>
</evidence>
<reference evidence="19 20" key="1">
    <citation type="submission" date="2015-09" db="EMBL/GenBank/DDBJ databases">
        <authorList>
            <consortium name="Pathogen Informatics"/>
        </authorList>
    </citation>
    <scope>NUCLEOTIDE SEQUENCE [LARGE SCALE GENOMIC DNA]</scope>
    <source>
        <strain evidence="19 20">2789STDY5834939</strain>
    </source>
</reference>
<evidence type="ECO:0000256" key="3">
    <source>
        <dbReference type="ARBA" id="ARBA00007630"/>
    </source>
</evidence>
<dbReference type="PANTHER" id="PTHR46417">
    <property type="entry name" value="TRNA (GUANINE-N(1)-)-METHYLTRANSFERASE"/>
    <property type="match status" value="1"/>
</dbReference>
<evidence type="ECO:0000256" key="16">
    <source>
        <dbReference type="PIRSR" id="PIRSR000386-1"/>
    </source>
</evidence>
<keyword evidence="7 15" id="KW-0963">Cytoplasm</keyword>
<keyword evidence="9 15" id="KW-0808">Transferase</keyword>
<evidence type="ECO:0000259" key="18">
    <source>
        <dbReference type="Pfam" id="PF01746"/>
    </source>
</evidence>
<evidence type="ECO:0000256" key="9">
    <source>
        <dbReference type="ARBA" id="ARBA00022679"/>
    </source>
</evidence>
<dbReference type="InterPro" id="IPR023148">
    <property type="entry name" value="tRNA_m1G_MeTrfase_C_sf"/>
</dbReference>
<dbReference type="RefSeq" id="WP_070097914.1">
    <property type="nucleotide sequence ID" value="NZ_CABIWA010000006.1"/>
</dbReference>
<evidence type="ECO:0000313" key="20">
    <source>
        <dbReference type="Proteomes" id="UP000095765"/>
    </source>
</evidence>